<name>A0A0M4DED8_STRPR</name>
<dbReference type="Proteomes" id="UP000060513">
    <property type="component" value="Chromosome"/>
</dbReference>
<organism evidence="1">
    <name type="scientific">Streptomyces pristinaespiralis</name>
    <dbReference type="NCBI Taxonomy" id="38300"/>
    <lineage>
        <taxon>Bacteria</taxon>
        <taxon>Bacillati</taxon>
        <taxon>Actinomycetota</taxon>
        <taxon>Actinomycetes</taxon>
        <taxon>Kitasatosporales</taxon>
        <taxon>Streptomycetaceae</taxon>
        <taxon>Streptomyces</taxon>
    </lineage>
</organism>
<reference evidence="1 2" key="1">
    <citation type="submission" date="2015-08" db="EMBL/GenBank/DDBJ databases">
        <title>Genome sequence of the pristinamycin over-producing bacterium Streptomyces pristinaespiralis HCCB10218.</title>
        <authorList>
            <person name="Tian J."/>
            <person name="Yang J."/>
            <person name="Li L."/>
            <person name="Ruan L."/>
            <person name="Wei W."/>
            <person name="Zheng G."/>
            <person name="Wei Z."/>
            <person name="Yang S."/>
            <person name="Ge M."/>
            <person name="Jiang W."/>
            <person name="Lu Y."/>
        </authorList>
    </citation>
    <scope>NUCLEOTIDE SEQUENCE [LARGE SCALE GENOMIC DNA]</scope>
    <source>
        <strain evidence="1 2">HCCB 10218</strain>
    </source>
</reference>
<evidence type="ECO:0000313" key="1">
    <source>
        <dbReference type="EMBL" id="ALC19230.1"/>
    </source>
</evidence>
<dbReference type="EMBL" id="CP011340">
    <property type="protein sequence ID" value="ALC19230.1"/>
    <property type="molecule type" value="Genomic_DNA"/>
</dbReference>
<evidence type="ECO:0000313" key="2">
    <source>
        <dbReference type="Proteomes" id="UP000060513"/>
    </source>
</evidence>
<gene>
    <name evidence="1" type="ORF">SPRI_0924</name>
</gene>
<accession>A0A0M4DED8</accession>
<proteinExistence type="predicted"/>
<protein>
    <submittedName>
        <fullName evidence="1">Cephalosporin C hydroxylation activity protein</fullName>
    </submittedName>
</protein>
<sequence length="68" mass="6995">MLQTIGNLCLGSVKPSLVDSQRGLRAELGGNQEIRSIEGGAVGVAYKDSGAQNAATAAERSQDRAPIP</sequence>
<dbReference type="AlphaFoldDB" id="A0A0M4DED8"/>
<dbReference type="STRING" id="38300.SPRI_0924"/>
<dbReference type="KEGG" id="spri:SPRI_0924"/>